<dbReference type="GO" id="GO:0016491">
    <property type="term" value="F:oxidoreductase activity"/>
    <property type="evidence" value="ECO:0007669"/>
    <property type="project" value="UniProtKB-KW"/>
</dbReference>
<dbReference type="Pfam" id="PF00106">
    <property type="entry name" value="adh_short"/>
    <property type="match status" value="1"/>
</dbReference>
<gene>
    <name evidence="3" type="ORF">FHL15_001106</name>
</gene>
<dbReference type="SUPFAM" id="SSF51735">
    <property type="entry name" value="NAD(P)-binding Rossmann-fold domains"/>
    <property type="match status" value="1"/>
</dbReference>
<evidence type="ECO:0000256" key="2">
    <source>
        <dbReference type="ARBA" id="ARBA00023002"/>
    </source>
</evidence>
<dbReference type="AlphaFoldDB" id="A0A553ICI1"/>
<dbReference type="Proteomes" id="UP000319160">
    <property type="component" value="Unassembled WGS sequence"/>
</dbReference>
<dbReference type="PANTHER" id="PTHR24320">
    <property type="entry name" value="RETINOL DEHYDROGENASE"/>
    <property type="match status" value="1"/>
</dbReference>
<evidence type="ECO:0000256" key="1">
    <source>
        <dbReference type="ARBA" id="ARBA00006484"/>
    </source>
</evidence>
<keyword evidence="2" id="KW-0560">Oxidoreductase</keyword>
<evidence type="ECO:0000313" key="3">
    <source>
        <dbReference type="EMBL" id="TRX97896.1"/>
    </source>
</evidence>
<dbReference type="InterPro" id="IPR036291">
    <property type="entry name" value="NAD(P)-bd_dom_sf"/>
</dbReference>
<protein>
    <submittedName>
        <fullName evidence="3">Uncharacterized protein</fullName>
    </submittedName>
</protein>
<reference evidence="4" key="1">
    <citation type="submission" date="2019-06" db="EMBL/GenBank/DDBJ databases">
        <title>Draft genome sequence of the griseofulvin-producing fungus Xylaria cubensis strain G536.</title>
        <authorList>
            <person name="Mead M.E."/>
            <person name="Raja H.A."/>
            <person name="Steenwyk J.L."/>
            <person name="Knowles S.L."/>
            <person name="Oberlies N.H."/>
            <person name="Rokas A."/>
        </authorList>
    </citation>
    <scope>NUCLEOTIDE SEQUENCE [LARGE SCALE GENOMIC DNA]</scope>
    <source>
        <strain evidence="4">G536</strain>
    </source>
</reference>
<dbReference type="EMBL" id="VFLP01000004">
    <property type="protein sequence ID" value="TRX97896.1"/>
    <property type="molecule type" value="Genomic_DNA"/>
</dbReference>
<comment type="caution">
    <text evidence="3">The sequence shown here is derived from an EMBL/GenBank/DDBJ whole genome shotgun (WGS) entry which is preliminary data.</text>
</comment>
<dbReference type="OrthoDB" id="191139at2759"/>
<organism evidence="3 4">
    <name type="scientific">Xylaria flabelliformis</name>
    <dbReference type="NCBI Taxonomy" id="2512241"/>
    <lineage>
        <taxon>Eukaryota</taxon>
        <taxon>Fungi</taxon>
        <taxon>Dikarya</taxon>
        <taxon>Ascomycota</taxon>
        <taxon>Pezizomycotina</taxon>
        <taxon>Sordariomycetes</taxon>
        <taxon>Xylariomycetidae</taxon>
        <taxon>Xylariales</taxon>
        <taxon>Xylariaceae</taxon>
        <taxon>Xylaria</taxon>
    </lineage>
</organism>
<accession>A0A553ICI1</accession>
<sequence length="432" mass="47051">MNGTSQSEHEEQSTIGVGVTIERLSGLQSRTSSGESNIEGIRGLLHNICSEINQALWAQPRIYYTDDDSYHGCVLKRVRTVDDPANTDDAAGAAEKLAHENPKGPGDARPTALQIIKDERRQDGSLGDKVILITGCSSGLGIETARALKSTGATLFLTARNLEKARAALGDILDDGGDDDDDDGKVHLLRLDLESLASVRACVEEFLAKSQTLNVLITNAGVRLVPEGRTADGFEVHLGTNHLSHFLLFQLLKPTLLRSSTPEFQSRVVAVSSTAHRTAPLNFDDLNFEKRKYDGVAAYGQSKLANVYMANEIERRYGSQGLHGWSIHPGGIRTGLQRWNLHDTLVLLKNGPIHSYMYMQNAEQGAATSVWAAVSRDLEGKGGKYLEECHVSQGIVEGSDSVGPGHAPWIYHEEDAKKLYDVSLRLVSLGEE</sequence>
<dbReference type="InterPro" id="IPR002347">
    <property type="entry name" value="SDR_fam"/>
</dbReference>
<dbReference type="STRING" id="2512241.A0A553ICI1"/>
<keyword evidence="4" id="KW-1185">Reference proteome</keyword>
<dbReference type="PANTHER" id="PTHR24320:SF272">
    <property type="entry name" value="NAD(P)-BINDING ROSSMANN-FOLD SUPERFAMILY PROTEIN"/>
    <property type="match status" value="1"/>
</dbReference>
<comment type="similarity">
    <text evidence="1">Belongs to the short-chain dehydrogenases/reductases (SDR) family.</text>
</comment>
<proteinExistence type="inferred from homology"/>
<name>A0A553ICI1_9PEZI</name>
<evidence type="ECO:0000313" key="4">
    <source>
        <dbReference type="Proteomes" id="UP000319160"/>
    </source>
</evidence>
<dbReference type="Gene3D" id="3.40.50.720">
    <property type="entry name" value="NAD(P)-binding Rossmann-like Domain"/>
    <property type="match status" value="1"/>
</dbReference>
<dbReference type="PRINTS" id="PR00081">
    <property type="entry name" value="GDHRDH"/>
</dbReference>